<sequence length="177" mass="17569">MLAGALLAGCSDDGGSSSNEAKGSAAPDPSPTSPFDRALAFSTCMRENGVAKFPDPQQGGSGGLQLTPGQGVDPNSPEFQKAMDACRDKMPQGELGGGGGGGGGGKPLDSRKVAAWAKCMRENGLPNLPDPEINGGSMSIDFASSGINPGGDAFQKARVACQDKWPGGGLTGTGGGQ</sequence>
<feature type="compositionally biased region" description="Gly residues" evidence="1">
    <location>
        <begin position="94"/>
        <end position="106"/>
    </location>
</feature>
<proteinExistence type="predicted"/>
<reference evidence="2 3" key="1">
    <citation type="journal article" date="2019" name="J. Ind. Microbiol. Biotechnol.">
        <title>The complete genomic sequence of Streptomyces spectabilis NRRL-2792 and identification of secondary metabolite biosynthetic gene clusters.</title>
        <authorList>
            <person name="Sinha A."/>
            <person name="Phillips-Salemka S."/>
            <person name="Niraula T.A."/>
            <person name="Short K.A."/>
            <person name="Niraula N.P."/>
        </authorList>
    </citation>
    <scope>NUCLEOTIDE SEQUENCE [LARGE SCALE GENOMIC DNA]</scope>
    <source>
        <strain evidence="2 3">NRRL 2792</strain>
    </source>
</reference>
<evidence type="ECO:0000313" key="3">
    <source>
        <dbReference type="Proteomes" id="UP000316806"/>
    </source>
</evidence>
<name>A0A516RKH0_STRST</name>
<evidence type="ECO:0000256" key="1">
    <source>
        <dbReference type="SAM" id="MobiDB-lite"/>
    </source>
</evidence>
<dbReference type="Proteomes" id="UP000316806">
    <property type="component" value="Chromosome"/>
</dbReference>
<organism evidence="2 3">
    <name type="scientific">Streptomyces spectabilis</name>
    <dbReference type="NCBI Taxonomy" id="68270"/>
    <lineage>
        <taxon>Bacteria</taxon>
        <taxon>Bacillati</taxon>
        <taxon>Actinomycetota</taxon>
        <taxon>Actinomycetes</taxon>
        <taxon>Kitasatosporales</taxon>
        <taxon>Streptomycetaceae</taxon>
        <taxon>Streptomyces</taxon>
    </lineage>
</organism>
<protein>
    <submittedName>
        <fullName evidence="2">Uncharacterized protein</fullName>
    </submittedName>
</protein>
<evidence type="ECO:0000313" key="2">
    <source>
        <dbReference type="EMBL" id="QDQ16149.1"/>
    </source>
</evidence>
<feature type="region of interest" description="Disordered" evidence="1">
    <location>
        <begin position="1"/>
        <end position="109"/>
    </location>
</feature>
<dbReference type="EMBL" id="CP040916">
    <property type="protein sequence ID" value="QDQ16149.1"/>
    <property type="molecule type" value="Genomic_DNA"/>
</dbReference>
<dbReference type="AlphaFoldDB" id="A0A516RKH0"/>
<accession>A0A516RKH0</accession>
<gene>
    <name evidence="2" type="ORF">FH965_05545</name>
</gene>